<dbReference type="EMBL" id="JBBPBF010000072">
    <property type="protein sequence ID" value="KAK7605715.1"/>
    <property type="molecule type" value="Genomic_DNA"/>
</dbReference>
<keyword evidence="3" id="KW-1185">Reference proteome</keyword>
<feature type="transmembrane region" description="Helical" evidence="1">
    <location>
        <begin position="102"/>
        <end position="121"/>
    </location>
</feature>
<reference evidence="2 3" key="1">
    <citation type="submission" date="2024-04" db="EMBL/GenBank/DDBJ databases">
        <title>Phyllosticta paracitricarpa is synonymous to the EU quarantine fungus P. citricarpa based on phylogenomic analyses.</title>
        <authorList>
            <consortium name="Lawrence Berkeley National Laboratory"/>
            <person name="Van ingen-buijs V.A."/>
            <person name="Van westerhoven A.C."/>
            <person name="Haridas S."/>
            <person name="Skiadas P."/>
            <person name="Martin F."/>
            <person name="Groenewald J.Z."/>
            <person name="Crous P.W."/>
            <person name="Seidl M.F."/>
        </authorList>
    </citation>
    <scope>NUCLEOTIDE SEQUENCE [LARGE SCALE GENOMIC DNA]</scope>
    <source>
        <strain evidence="2 3">CBS 141358</strain>
    </source>
</reference>
<keyword evidence="1" id="KW-0472">Membrane</keyword>
<evidence type="ECO:0000313" key="2">
    <source>
        <dbReference type="EMBL" id="KAK7605715.1"/>
    </source>
</evidence>
<accession>A0ABR1MRZ9</accession>
<keyword evidence="1" id="KW-1133">Transmembrane helix</keyword>
<sequence length="221" mass="25369">MASVCDVHQPHRLWTQRSDPRSKWMRKERRLQVLANWLHRGMSSRHLDHERGDQNVRALETSSRVKPQVLEITVRKIGRRSKRVVVKLPPQIFMRSATTGSVANHVALFFFFFFFFFFFLMSQPTSPIGVHQLPFPFFHGLDFRSLCVFPRLCSVQVPETLPVSSVSSPKADLKQAHSLSLCVSQIPGTCDGAERQLCAALVRKVYRGGAGSRRWHCFSFE</sequence>
<comment type="caution">
    <text evidence="2">The sequence shown here is derived from an EMBL/GenBank/DDBJ whole genome shotgun (WGS) entry which is preliminary data.</text>
</comment>
<evidence type="ECO:0008006" key="4">
    <source>
        <dbReference type="Google" id="ProtNLM"/>
    </source>
</evidence>
<dbReference type="Proteomes" id="UP001367316">
    <property type="component" value="Unassembled WGS sequence"/>
</dbReference>
<evidence type="ECO:0000313" key="3">
    <source>
        <dbReference type="Proteomes" id="UP001367316"/>
    </source>
</evidence>
<gene>
    <name evidence="2" type="ORF">JOL62DRAFT_415122</name>
</gene>
<name>A0ABR1MRZ9_9PEZI</name>
<keyword evidence="1" id="KW-0812">Transmembrane</keyword>
<protein>
    <recommendedName>
        <fullName evidence="4">Transmembrane protein</fullName>
    </recommendedName>
</protein>
<proteinExistence type="predicted"/>
<organism evidence="2 3">
    <name type="scientific">Phyllosticta paracitricarpa</name>
    <dbReference type="NCBI Taxonomy" id="2016321"/>
    <lineage>
        <taxon>Eukaryota</taxon>
        <taxon>Fungi</taxon>
        <taxon>Dikarya</taxon>
        <taxon>Ascomycota</taxon>
        <taxon>Pezizomycotina</taxon>
        <taxon>Dothideomycetes</taxon>
        <taxon>Dothideomycetes incertae sedis</taxon>
        <taxon>Botryosphaeriales</taxon>
        <taxon>Phyllostictaceae</taxon>
        <taxon>Phyllosticta</taxon>
    </lineage>
</organism>
<evidence type="ECO:0000256" key="1">
    <source>
        <dbReference type="SAM" id="Phobius"/>
    </source>
</evidence>